<proteinExistence type="inferred from homology"/>
<sequence length="435" mass="48596">MGMYQPEIETMDRNELEKLQLERLQKQVKNVYENVPMYRERMDKKGVKPEDIKELKDLAKLPFTTKQDLRDYYPFELFAADKKDIVRIHASSGTTGRQIVAGYTRNDLDMWADCMARQIAAAGGDENSVVQVSYGYGLFTGGLGAHGGSERIGAMTIPTSSGNTERQIRLMIELGATHLCCTPSYAMYLGETINEMGVKDQLSLKAGIFGAEPWTEDMRHQIEQSLGIKAYDVYGLTEITGPGVSYECSAQNGMHVCEDMFIPEIIDPDTEEVLPPGSFGELVFTTITKEGMPMMRYRTRDLCVLDYEKCECGRTLVRMKKPAGRTDDMLIIRGVNVFPSQIEEVLLKIGGDITPNYQIIVGRENNTDTLEVQVEMSEGMLSDDVKSVAAIEKNIVAKLRSTLGLGAKVTLVEPKTITRSEGKAKRVIDNRKLHD</sequence>
<dbReference type="SUPFAM" id="SSF56801">
    <property type="entry name" value="Acetyl-CoA synthetase-like"/>
    <property type="match status" value="1"/>
</dbReference>
<evidence type="ECO:0000256" key="10">
    <source>
        <dbReference type="SAM" id="Coils"/>
    </source>
</evidence>
<feature type="domain" description="AMP-dependent ligase C-terminal" evidence="12">
    <location>
        <begin position="334"/>
        <end position="431"/>
    </location>
</feature>
<keyword evidence="3 9" id="KW-0547">Nucleotide-binding</keyword>
<feature type="coiled-coil region" evidence="10">
    <location>
        <begin position="14"/>
        <end position="41"/>
    </location>
</feature>
<comment type="similarity">
    <text evidence="5 9">Belongs to the phenylacetyl-CoA ligase family.</text>
</comment>
<keyword evidence="2 9" id="KW-0436">Ligase</keyword>
<comment type="pathway">
    <text evidence="4 9">Aromatic compound metabolism; phenylacetate degradation.</text>
</comment>
<gene>
    <name evidence="13" type="ORF">LKE05_01750</name>
</gene>
<comment type="caution">
    <text evidence="13">The sequence shown here is derived from an EMBL/GenBank/DDBJ whole genome shotgun (WGS) entry which is preliminary data.</text>
</comment>
<evidence type="ECO:0000256" key="7">
    <source>
        <dbReference type="ARBA" id="ARBA00068695"/>
    </source>
</evidence>
<evidence type="ECO:0000256" key="9">
    <source>
        <dbReference type="PIRNR" id="PIRNR006444"/>
    </source>
</evidence>
<dbReference type="GO" id="GO:0047475">
    <property type="term" value="F:phenylacetate-CoA ligase activity"/>
    <property type="evidence" value="ECO:0007669"/>
    <property type="project" value="UniProtKB-EC"/>
</dbReference>
<evidence type="ECO:0000256" key="1">
    <source>
        <dbReference type="ARBA" id="ARBA00011245"/>
    </source>
</evidence>
<dbReference type="Pfam" id="PF00501">
    <property type="entry name" value="AMP-binding"/>
    <property type="match status" value="1"/>
</dbReference>
<evidence type="ECO:0000256" key="8">
    <source>
        <dbReference type="ARBA" id="ARBA00075111"/>
    </source>
</evidence>
<name>A0AAE3DWP2_9FIRM</name>
<evidence type="ECO:0000256" key="4">
    <source>
        <dbReference type="ARBA" id="ARBA00060591"/>
    </source>
</evidence>
<dbReference type="InterPro" id="IPR028154">
    <property type="entry name" value="AMP-dep_Lig_C"/>
</dbReference>
<keyword evidence="14" id="KW-1185">Reference proteome</keyword>
<feature type="domain" description="AMP-dependent synthetase/ligase" evidence="11">
    <location>
        <begin position="27"/>
        <end position="284"/>
    </location>
</feature>
<comment type="subunit">
    <text evidence="1">Monomer.</text>
</comment>
<protein>
    <recommendedName>
        <fullName evidence="7 9">Phenylacetate-coenzyme A ligase</fullName>
        <ecNumber evidence="6 9">6.2.1.30</ecNumber>
    </recommendedName>
    <alternativeName>
        <fullName evidence="8 9">Phenylacetyl-CoA ligase</fullName>
    </alternativeName>
</protein>
<accession>A0AAE3DWP2</accession>
<dbReference type="GO" id="GO:0000166">
    <property type="term" value="F:nucleotide binding"/>
    <property type="evidence" value="ECO:0007669"/>
    <property type="project" value="UniProtKB-KW"/>
</dbReference>
<organism evidence="13 14">
    <name type="scientific">Hominilimicola fabiformis</name>
    <dbReference type="NCBI Taxonomy" id="2885356"/>
    <lineage>
        <taxon>Bacteria</taxon>
        <taxon>Bacillati</taxon>
        <taxon>Bacillota</taxon>
        <taxon>Clostridia</taxon>
        <taxon>Eubacteriales</taxon>
        <taxon>Oscillospiraceae</taxon>
        <taxon>Hominilimicola</taxon>
    </lineage>
</organism>
<reference evidence="13 14" key="1">
    <citation type="submission" date="2021-10" db="EMBL/GenBank/DDBJ databases">
        <title>Anaerobic single-cell dispensing facilitates the cultivation of human gut bacteria.</title>
        <authorList>
            <person name="Afrizal A."/>
        </authorList>
    </citation>
    <scope>NUCLEOTIDE SEQUENCE [LARGE SCALE GENOMIC DNA]</scope>
    <source>
        <strain evidence="13 14">CLA-AA-H232</strain>
    </source>
</reference>
<dbReference type="InterPro" id="IPR051414">
    <property type="entry name" value="Adenylate-forming_Reductase"/>
</dbReference>
<dbReference type="RefSeq" id="WP_308455739.1">
    <property type="nucleotide sequence ID" value="NZ_JAJEQM010000002.1"/>
</dbReference>
<comment type="catalytic activity">
    <reaction evidence="9">
        <text>2-phenylacetate + ATP + CoA = phenylacetyl-CoA + AMP + diphosphate</text>
        <dbReference type="Rhea" id="RHEA:20956"/>
        <dbReference type="ChEBI" id="CHEBI:18401"/>
        <dbReference type="ChEBI" id="CHEBI:30616"/>
        <dbReference type="ChEBI" id="CHEBI:33019"/>
        <dbReference type="ChEBI" id="CHEBI:57287"/>
        <dbReference type="ChEBI" id="CHEBI:57390"/>
        <dbReference type="ChEBI" id="CHEBI:456215"/>
        <dbReference type="EC" id="6.2.1.30"/>
    </reaction>
</comment>
<dbReference type="GO" id="GO:0010124">
    <property type="term" value="P:phenylacetate catabolic process"/>
    <property type="evidence" value="ECO:0007669"/>
    <property type="project" value="UniProtKB-UniRule"/>
</dbReference>
<dbReference type="AlphaFoldDB" id="A0AAE3DWP2"/>
<dbReference type="EC" id="6.2.1.30" evidence="6 9"/>
<dbReference type="FunFam" id="3.40.50.12780:FF:000016">
    <property type="entry name" value="Phenylacetate-coenzyme A ligase"/>
    <property type="match status" value="1"/>
</dbReference>
<dbReference type="PANTHER" id="PTHR43439">
    <property type="entry name" value="PHENYLACETATE-COENZYME A LIGASE"/>
    <property type="match status" value="1"/>
</dbReference>
<dbReference type="InterPro" id="IPR011880">
    <property type="entry name" value="PA_CoA_ligase"/>
</dbReference>
<evidence type="ECO:0000313" key="13">
    <source>
        <dbReference type="EMBL" id="MCC2209519.1"/>
    </source>
</evidence>
<dbReference type="EMBL" id="JAJEQM010000002">
    <property type="protein sequence ID" value="MCC2209519.1"/>
    <property type="molecule type" value="Genomic_DNA"/>
</dbReference>
<dbReference type="Gene3D" id="3.40.50.12780">
    <property type="entry name" value="N-terminal domain of ligase-like"/>
    <property type="match status" value="1"/>
</dbReference>
<evidence type="ECO:0000256" key="2">
    <source>
        <dbReference type="ARBA" id="ARBA00022598"/>
    </source>
</evidence>
<evidence type="ECO:0000256" key="3">
    <source>
        <dbReference type="ARBA" id="ARBA00022741"/>
    </source>
</evidence>
<dbReference type="Proteomes" id="UP001198242">
    <property type="component" value="Unassembled WGS sequence"/>
</dbReference>
<dbReference type="InterPro" id="IPR042099">
    <property type="entry name" value="ANL_N_sf"/>
</dbReference>
<comment type="function">
    <text evidence="9">Catalyzes the activation of phenylacetic acid (PA) to phenylacetyl-CoA (PA-CoA).</text>
</comment>
<evidence type="ECO:0000259" key="12">
    <source>
        <dbReference type="Pfam" id="PF14535"/>
    </source>
</evidence>
<dbReference type="InterPro" id="IPR000873">
    <property type="entry name" value="AMP-dep_synth/lig_dom"/>
</dbReference>
<dbReference type="PANTHER" id="PTHR43439:SF1">
    <property type="entry name" value="PHENYLACETATE-COENZYME A LIGASE"/>
    <property type="match status" value="1"/>
</dbReference>
<evidence type="ECO:0000256" key="5">
    <source>
        <dbReference type="ARBA" id="ARBA00061566"/>
    </source>
</evidence>
<dbReference type="Pfam" id="PF14535">
    <property type="entry name" value="AMP-binding_C_2"/>
    <property type="match status" value="1"/>
</dbReference>
<evidence type="ECO:0000313" key="14">
    <source>
        <dbReference type="Proteomes" id="UP001198242"/>
    </source>
</evidence>
<keyword evidence="10" id="KW-0175">Coiled coil</keyword>
<dbReference type="PIRSF" id="PIRSF006444">
    <property type="entry name" value="PaaK"/>
    <property type="match status" value="1"/>
</dbReference>
<dbReference type="InterPro" id="IPR045851">
    <property type="entry name" value="AMP-bd_C_sf"/>
</dbReference>
<evidence type="ECO:0000256" key="6">
    <source>
        <dbReference type="ARBA" id="ARBA00066629"/>
    </source>
</evidence>
<dbReference type="Gene3D" id="3.30.300.30">
    <property type="match status" value="1"/>
</dbReference>
<evidence type="ECO:0000259" key="11">
    <source>
        <dbReference type="Pfam" id="PF00501"/>
    </source>
</evidence>
<dbReference type="CDD" id="cd05913">
    <property type="entry name" value="PaaK"/>
    <property type="match status" value="1"/>
</dbReference>